<dbReference type="GeneID" id="16994281"/>
<feature type="domain" description="Myb-like" evidence="2">
    <location>
        <begin position="164"/>
        <end position="214"/>
    </location>
</feature>
<dbReference type="CDD" id="cd00167">
    <property type="entry name" value="SANT"/>
    <property type="match status" value="2"/>
</dbReference>
<feature type="domain" description="HTH myb-type" evidence="3">
    <location>
        <begin position="117"/>
        <end position="163"/>
    </location>
</feature>
<dbReference type="OrthoDB" id="5461at2759"/>
<reference evidence="4 5" key="2">
    <citation type="journal article" date="2007" name="BMC Biol.">
        <title>A 100%-complete sequence reveals unusually simple genomic features in the hot-spring red alga Cyanidioschyzon merolae.</title>
        <authorList>
            <person name="Nozaki H."/>
            <person name="Takano H."/>
            <person name="Misumi O."/>
            <person name="Terasawa K."/>
            <person name="Matsuzaki M."/>
            <person name="Maruyama S."/>
            <person name="Nishida K."/>
            <person name="Yagisawa F."/>
            <person name="Yoshida Y."/>
            <person name="Fujiwara T."/>
            <person name="Takio S."/>
            <person name="Tamura K."/>
            <person name="Chung S.J."/>
            <person name="Nakamura S."/>
            <person name="Kuroiwa H."/>
            <person name="Tanaka K."/>
            <person name="Sato N."/>
            <person name="Kuroiwa T."/>
        </authorList>
    </citation>
    <scope>NUCLEOTIDE SEQUENCE [LARGE SCALE GENOMIC DNA]</scope>
    <source>
        <strain evidence="4 5">10D</strain>
    </source>
</reference>
<feature type="compositionally biased region" description="Low complexity" evidence="1">
    <location>
        <begin position="35"/>
        <end position="53"/>
    </location>
</feature>
<evidence type="ECO:0000313" key="5">
    <source>
        <dbReference type="Proteomes" id="UP000007014"/>
    </source>
</evidence>
<feature type="region of interest" description="Disordered" evidence="1">
    <location>
        <begin position="1"/>
        <end position="96"/>
    </location>
</feature>
<dbReference type="Gene3D" id="1.10.10.60">
    <property type="entry name" value="Homeodomain-like"/>
    <property type="match status" value="2"/>
</dbReference>
<dbReference type="SMART" id="SM00717">
    <property type="entry name" value="SANT"/>
    <property type="match status" value="2"/>
</dbReference>
<feature type="domain" description="HTH myb-type" evidence="3">
    <location>
        <begin position="164"/>
        <end position="218"/>
    </location>
</feature>
<dbReference type="InterPro" id="IPR050560">
    <property type="entry name" value="MYB_TF"/>
</dbReference>
<dbReference type="InterPro" id="IPR017930">
    <property type="entry name" value="Myb_dom"/>
</dbReference>
<gene>
    <name evidence="4" type="ORF">CYME_CMK280C</name>
</gene>
<dbReference type="PROSITE" id="PS50090">
    <property type="entry name" value="MYB_LIKE"/>
    <property type="match status" value="2"/>
</dbReference>
<dbReference type="HOGENOM" id="CLU_524169_0_0_1"/>
<dbReference type="RefSeq" id="XP_005536657.1">
    <property type="nucleotide sequence ID" value="XM_005536600.1"/>
</dbReference>
<dbReference type="GO" id="GO:0000978">
    <property type="term" value="F:RNA polymerase II cis-regulatory region sequence-specific DNA binding"/>
    <property type="evidence" value="ECO:0007669"/>
    <property type="project" value="TreeGrafter"/>
</dbReference>
<dbReference type="PANTHER" id="PTHR45614">
    <property type="entry name" value="MYB PROTEIN-RELATED"/>
    <property type="match status" value="1"/>
</dbReference>
<feature type="region of interest" description="Disordered" evidence="1">
    <location>
        <begin position="300"/>
        <end position="323"/>
    </location>
</feature>
<evidence type="ECO:0000259" key="2">
    <source>
        <dbReference type="PROSITE" id="PS50090"/>
    </source>
</evidence>
<evidence type="ECO:0000313" key="4">
    <source>
        <dbReference type="EMBL" id="BAM80621.1"/>
    </source>
</evidence>
<name>M1USF7_CYAM1</name>
<feature type="compositionally biased region" description="Polar residues" evidence="1">
    <location>
        <begin position="460"/>
        <end position="475"/>
    </location>
</feature>
<protein>
    <submittedName>
        <fullName evidence="4">MYB-related protein</fullName>
    </submittedName>
</protein>
<dbReference type="GO" id="GO:0005634">
    <property type="term" value="C:nucleus"/>
    <property type="evidence" value="ECO:0007669"/>
    <property type="project" value="TreeGrafter"/>
</dbReference>
<dbReference type="KEGG" id="cme:CYME_CMK280C"/>
<dbReference type="STRING" id="280699.M1USF7"/>
<dbReference type="InterPro" id="IPR001005">
    <property type="entry name" value="SANT/Myb"/>
</dbReference>
<feature type="compositionally biased region" description="Polar residues" evidence="1">
    <location>
        <begin position="1"/>
        <end position="19"/>
    </location>
</feature>
<dbReference type="InterPro" id="IPR009057">
    <property type="entry name" value="Homeodomain-like_sf"/>
</dbReference>
<feature type="region of interest" description="Disordered" evidence="1">
    <location>
        <begin position="454"/>
        <end position="475"/>
    </location>
</feature>
<evidence type="ECO:0000259" key="3">
    <source>
        <dbReference type="PROSITE" id="PS51294"/>
    </source>
</evidence>
<dbReference type="SUPFAM" id="SSF46689">
    <property type="entry name" value="Homeodomain-like"/>
    <property type="match status" value="1"/>
</dbReference>
<reference evidence="4 5" key="1">
    <citation type="journal article" date="2004" name="Nature">
        <title>Genome sequence of the ultrasmall unicellular red alga Cyanidioschyzon merolae 10D.</title>
        <authorList>
            <person name="Matsuzaki M."/>
            <person name="Misumi O."/>
            <person name="Shin-i T."/>
            <person name="Maruyama S."/>
            <person name="Takahara M."/>
            <person name="Miyagishima S."/>
            <person name="Mori T."/>
            <person name="Nishida K."/>
            <person name="Yagisawa F."/>
            <person name="Nishida K."/>
            <person name="Yoshida Y."/>
            <person name="Nishimura Y."/>
            <person name="Nakao S."/>
            <person name="Kobayashi T."/>
            <person name="Momoyama Y."/>
            <person name="Higashiyama T."/>
            <person name="Minoda A."/>
            <person name="Sano M."/>
            <person name="Nomoto H."/>
            <person name="Oishi K."/>
            <person name="Hayashi H."/>
            <person name="Ohta F."/>
            <person name="Nishizaka S."/>
            <person name="Haga S."/>
            <person name="Miura S."/>
            <person name="Morishita T."/>
            <person name="Kabeya Y."/>
            <person name="Terasawa K."/>
            <person name="Suzuki Y."/>
            <person name="Ishii Y."/>
            <person name="Asakawa S."/>
            <person name="Takano H."/>
            <person name="Ohta N."/>
            <person name="Kuroiwa H."/>
            <person name="Tanaka K."/>
            <person name="Shimizu N."/>
            <person name="Sugano S."/>
            <person name="Sato N."/>
            <person name="Nozaki H."/>
            <person name="Ogasawara N."/>
            <person name="Kohara Y."/>
            <person name="Kuroiwa T."/>
        </authorList>
    </citation>
    <scope>NUCLEOTIDE SEQUENCE [LARGE SCALE GENOMIC DNA]</scope>
    <source>
        <strain evidence="4 5">10D</strain>
    </source>
</reference>
<dbReference type="EMBL" id="AP006493">
    <property type="protein sequence ID" value="BAM80621.1"/>
    <property type="molecule type" value="Genomic_DNA"/>
</dbReference>
<dbReference type="Gramene" id="CMK280CT">
    <property type="protein sequence ID" value="CMK280CT"/>
    <property type="gene ID" value="CMK280C"/>
</dbReference>
<dbReference type="GO" id="GO:0000981">
    <property type="term" value="F:DNA-binding transcription factor activity, RNA polymerase II-specific"/>
    <property type="evidence" value="ECO:0007669"/>
    <property type="project" value="TreeGrafter"/>
</dbReference>
<dbReference type="PANTHER" id="PTHR45614:SF253">
    <property type="entry name" value="CHROMOSOME UNDETERMINED SCAFFOLD_38, WHOLE GENOME SHOTGUN SEQUENCE"/>
    <property type="match status" value="1"/>
</dbReference>
<accession>M1USF7</accession>
<keyword evidence="5" id="KW-1185">Reference proteome</keyword>
<feature type="compositionally biased region" description="Polar residues" evidence="1">
    <location>
        <begin position="64"/>
        <end position="96"/>
    </location>
</feature>
<organism evidence="4 5">
    <name type="scientific">Cyanidioschyzon merolae (strain NIES-3377 / 10D)</name>
    <name type="common">Unicellular red alga</name>
    <dbReference type="NCBI Taxonomy" id="280699"/>
    <lineage>
        <taxon>Eukaryota</taxon>
        <taxon>Rhodophyta</taxon>
        <taxon>Bangiophyceae</taxon>
        <taxon>Cyanidiales</taxon>
        <taxon>Cyanidiaceae</taxon>
        <taxon>Cyanidioschyzon</taxon>
    </lineage>
</organism>
<evidence type="ECO:0000256" key="1">
    <source>
        <dbReference type="SAM" id="MobiDB-lite"/>
    </source>
</evidence>
<dbReference type="Pfam" id="PF00249">
    <property type="entry name" value="Myb_DNA-binding"/>
    <property type="match status" value="2"/>
</dbReference>
<feature type="domain" description="Myb-like" evidence="2">
    <location>
        <begin position="117"/>
        <end position="163"/>
    </location>
</feature>
<dbReference type="AlphaFoldDB" id="M1USF7"/>
<dbReference type="eggNOG" id="KOG0048">
    <property type="taxonomic scope" value="Eukaryota"/>
</dbReference>
<dbReference type="PROSITE" id="PS51294">
    <property type="entry name" value="HTH_MYB"/>
    <property type="match status" value="2"/>
</dbReference>
<sequence>MARTRNQAQSEFSSEQRTCLPSDDRVLGGPPTVDSATPTSSAMRAASSRQAGSVFNADSERPSKSANRSPTVTSAALDTGQYGQTSCRRATRPTASTQLDYVDESKLPQIPPSVNGRGPWQPCEDERLKALVNMLGVGAWPRIAQYMVNRSGKQCRERYINNLAPGIVKTEWTRNEEMRLVQLQAIYGNRWSVIAKEFPGRTDNAVKNRFNSYLRRLEYQKRQQTEALKKERLRQERARITEEISKQNPSKRREKLPDVRPAALAIPVPDEDAAAVTSPRGIESLPRSFSGNLHIHDVRTTCSRPELKRRRSGERSSTSTSFSALGSEALAQPLLASGAETTARLHQDVELPPYETDIEHRIEVAFLRSSPDSFLSHENAIGAELTSPVLSDIKSVLFPEQTASPARFDALRNVLSEEECSLLDKYANLKFAEQQTGTSRDAVREVGSSRAPSLLLTKAESANTESQPGDTTATSPAYYDALITPVTLRPNVQVSEKLPIGSHTSRSELLDDQLRYLLNE</sequence>
<dbReference type="Proteomes" id="UP000007014">
    <property type="component" value="Chromosome 11"/>
</dbReference>
<proteinExistence type="predicted"/>